<organism evidence="2 3">
    <name type="scientific">Lentinus brumalis</name>
    <dbReference type="NCBI Taxonomy" id="2498619"/>
    <lineage>
        <taxon>Eukaryota</taxon>
        <taxon>Fungi</taxon>
        <taxon>Dikarya</taxon>
        <taxon>Basidiomycota</taxon>
        <taxon>Agaricomycotina</taxon>
        <taxon>Agaricomycetes</taxon>
        <taxon>Polyporales</taxon>
        <taxon>Polyporaceae</taxon>
        <taxon>Lentinus</taxon>
    </lineage>
</organism>
<dbReference type="AlphaFoldDB" id="A0A371D0S1"/>
<accession>A0A371D0S1</accession>
<reference evidence="2 3" key="1">
    <citation type="journal article" date="2018" name="Biotechnol. Biofuels">
        <title>Integrative visual omics of the white-rot fungus Polyporus brumalis exposes the biotechnological potential of its oxidative enzymes for delignifying raw plant biomass.</title>
        <authorList>
            <person name="Miyauchi S."/>
            <person name="Rancon A."/>
            <person name="Drula E."/>
            <person name="Hage H."/>
            <person name="Chaduli D."/>
            <person name="Favel A."/>
            <person name="Grisel S."/>
            <person name="Henrissat B."/>
            <person name="Herpoel-Gimbert I."/>
            <person name="Ruiz-Duenas F.J."/>
            <person name="Chevret D."/>
            <person name="Hainaut M."/>
            <person name="Lin J."/>
            <person name="Wang M."/>
            <person name="Pangilinan J."/>
            <person name="Lipzen A."/>
            <person name="Lesage-Meessen L."/>
            <person name="Navarro D."/>
            <person name="Riley R."/>
            <person name="Grigoriev I.V."/>
            <person name="Zhou S."/>
            <person name="Raouche S."/>
            <person name="Rosso M.N."/>
        </authorList>
    </citation>
    <scope>NUCLEOTIDE SEQUENCE [LARGE SCALE GENOMIC DNA]</scope>
    <source>
        <strain evidence="2 3">BRFM 1820</strain>
    </source>
</reference>
<gene>
    <name evidence="2" type="ORF">OH76DRAFT_900105</name>
</gene>
<protein>
    <submittedName>
        <fullName evidence="2">Uncharacterized protein</fullName>
    </submittedName>
</protein>
<evidence type="ECO:0000313" key="2">
    <source>
        <dbReference type="EMBL" id="RDX46134.1"/>
    </source>
</evidence>
<dbReference type="Proteomes" id="UP000256964">
    <property type="component" value="Unassembled WGS sequence"/>
</dbReference>
<keyword evidence="3" id="KW-1185">Reference proteome</keyword>
<feature type="region of interest" description="Disordered" evidence="1">
    <location>
        <begin position="143"/>
        <end position="163"/>
    </location>
</feature>
<evidence type="ECO:0000256" key="1">
    <source>
        <dbReference type="SAM" id="MobiDB-lite"/>
    </source>
</evidence>
<name>A0A371D0S1_9APHY</name>
<dbReference type="EMBL" id="KZ857430">
    <property type="protein sequence ID" value="RDX46134.1"/>
    <property type="molecule type" value="Genomic_DNA"/>
</dbReference>
<proteinExistence type="predicted"/>
<evidence type="ECO:0000313" key="3">
    <source>
        <dbReference type="Proteomes" id="UP000256964"/>
    </source>
</evidence>
<sequence>MRAIRFCLLSKNKSLDFFARFHWLDEVCDVGKSTQSTSCASLIYLSSQRRVLCSPSRLMLHPIARLPEAAPPSPTSEQSPPVYGYLLDREQRHRQSRVAYRRHPEDTSPPGTPFSSALLHAMRVYSPPVASSHPLSRPAIFVQRRSPTSRGHPDREGDPLGRNWPGEPRYCSRLWVFFAMGEQVAQGPFD</sequence>